<protein>
    <recommendedName>
        <fullName evidence="3">Phosphoribosyl-AMP cyclohydrolase</fullName>
    </recommendedName>
</protein>
<dbReference type="Proteomes" id="UP000859505">
    <property type="component" value="Unassembled WGS sequence"/>
</dbReference>
<evidence type="ECO:0008006" key="3">
    <source>
        <dbReference type="Google" id="ProtNLM"/>
    </source>
</evidence>
<dbReference type="AlphaFoldDB" id="A0AAD3UF94"/>
<sequence length="229" mass="24861">MGGRPIPPHSRLNGGFNFYSSQIDKLRVSLNATPRSHDRMKLLTKTLFTKQSGLVLVLLAASGSLSAAQIANNNITEAEIKAAQDAWGKALIQISDDYRSGGIDKARATATAVLDGAYGYHHGPVLFKPTLAGGEQTFRINQEGALAYFVGNNKAYPADTGFALKNWQSYNYDNAAVYINGDMALTMGKVHLTDRDNKQTTVDKTWGFKKGDDGKVRIVLHHSSLPYAG</sequence>
<comment type="caution">
    <text evidence="1">The sequence shown here is derived from an EMBL/GenBank/DDBJ whole genome shotgun (WGS) entry which is preliminary data.</text>
</comment>
<dbReference type="EMBL" id="DACTUL010000035">
    <property type="protein sequence ID" value="HAT6345805.1"/>
    <property type="molecule type" value="Genomic_DNA"/>
</dbReference>
<evidence type="ECO:0000313" key="2">
    <source>
        <dbReference type="Proteomes" id="UP000859505"/>
    </source>
</evidence>
<dbReference type="SUPFAM" id="SSF54427">
    <property type="entry name" value="NTF2-like"/>
    <property type="match status" value="1"/>
</dbReference>
<evidence type="ECO:0000313" key="1">
    <source>
        <dbReference type="EMBL" id="HAT6345805.1"/>
    </source>
</evidence>
<reference evidence="1" key="1">
    <citation type="journal article" date="2018" name="Genome Biol.">
        <title>SKESA: strategic k-mer extension for scrupulous assemblies.</title>
        <authorList>
            <person name="Souvorov A."/>
            <person name="Agarwala R."/>
            <person name="Lipman D.J."/>
        </authorList>
    </citation>
    <scope>NUCLEOTIDE SEQUENCE</scope>
    <source>
        <strain evidence="1">OLC2673_Aeromonas</strain>
    </source>
</reference>
<reference evidence="1" key="2">
    <citation type="submission" date="2020-01" db="EMBL/GenBank/DDBJ databases">
        <authorList>
            <consortium name="NCBI Pathogen Detection Project"/>
        </authorList>
    </citation>
    <scope>NUCLEOTIDE SEQUENCE</scope>
    <source>
        <strain evidence="1">OLC2673_Aeromonas</strain>
    </source>
</reference>
<gene>
    <name evidence="1" type="ORF">JAJ28_003590</name>
</gene>
<accession>A0AAD3UF94</accession>
<dbReference type="Gene3D" id="3.10.450.50">
    <property type="match status" value="1"/>
</dbReference>
<organism evidence="1 2">
    <name type="scientific">Aeromonas hydrophila</name>
    <dbReference type="NCBI Taxonomy" id="644"/>
    <lineage>
        <taxon>Bacteria</taxon>
        <taxon>Pseudomonadati</taxon>
        <taxon>Pseudomonadota</taxon>
        <taxon>Gammaproteobacteria</taxon>
        <taxon>Aeromonadales</taxon>
        <taxon>Aeromonadaceae</taxon>
        <taxon>Aeromonas</taxon>
    </lineage>
</organism>
<proteinExistence type="predicted"/>
<dbReference type="InterPro" id="IPR032710">
    <property type="entry name" value="NTF2-like_dom_sf"/>
</dbReference>
<name>A0AAD3UF94_AERHY</name>